<feature type="compositionally biased region" description="Low complexity" evidence="1">
    <location>
        <begin position="37"/>
        <end position="62"/>
    </location>
</feature>
<feature type="region of interest" description="Disordered" evidence="1">
    <location>
        <begin position="24"/>
        <end position="69"/>
    </location>
</feature>
<accession>A0A9X2VS28</accession>
<comment type="caution">
    <text evidence="4">The sequence shown here is derived from an EMBL/GenBank/DDBJ whole genome shotgun (WGS) entry which is preliminary data.</text>
</comment>
<feature type="domain" description="DUF4232" evidence="3">
    <location>
        <begin position="72"/>
        <end position="208"/>
    </location>
</feature>
<evidence type="ECO:0000256" key="1">
    <source>
        <dbReference type="SAM" id="MobiDB-lite"/>
    </source>
</evidence>
<reference evidence="4" key="1">
    <citation type="submission" date="2022-08" db="EMBL/GenBank/DDBJ databases">
        <authorList>
            <person name="Tistechok S."/>
            <person name="Samborskyy M."/>
            <person name="Roman I."/>
        </authorList>
    </citation>
    <scope>NUCLEOTIDE SEQUENCE</scope>
    <source>
        <strain evidence="4">DSM 103496</strain>
    </source>
</reference>
<evidence type="ECO:0000259" key="3">
    <source>
        <dbReference type="Pfam" id="PF14016"/>
    </source>
</evidence>
<feature type="signal peptide" evidence="2">
    <location>
        <begin position="1"/>
        <end position="29"/>
    </location>
</feature>
<dbReference type="EMBL" id="JANYMP010000014">
    <property type="protein sequence ID" value="MCS7480518.1"/>
    <property type="molecule type" value="Genomic_DNA"/>
</dbReference>
<evidence type="ECO:0000256" key="2">
    <source>
        <dbReference type="SAM" id="SignalP"/>
    </source>
</evidence>
<protein>
    <submittedName>
        <fullName evidence="4">DUF4232 domain-containing protein</fullName>
    </submittedName>
</protein>
<gene>
    <name evidence="4" type="ORF">NZH93_26995</name>
</gene>
<dbReference type="InterPro" id="IPR025326">
    <property type="entry name" value="DUF4232"/>
</dbReference>
<proteinExistence type="predicted"/>
<dbReference type="PROSITE" id="PS51257">
    <property type="entry name" value="PROKAR_LIPOPROTEIN"/>
    <property type="match status" value="1"/>
</dbReference>
<dbReference type="Proteomes" id="UP001141259">
    <property type="component" value="Unassembled WGS sequence"/>
</dbReference>
<dbReference type="RefSeq" id="WP_259626017.1">
    <property type="nucleotide sequence ID" value="NZ_JANYMP010000014.1"/>
</dbReference>
<name>A0A9X2VS28_9PSEU</name>
<evidence type="ECO:0000313" key="4">
    <source>
        <dbReference type="EMBL" id="MCS7480518.1"/>
    </source>
</evidence>
<sequence length="212" mass="20706">MRTLITTAVTACAGVALLAACGSAPESSAGAPTPSNAAITPSTGASTPAATGTSTSGTAPSTQGAEKDAGACTSAELAVTLGPSQGQNGMQKADTTFTLTNKGTRSCTLDGFPGVSFVTGDNGTQVGEPARRNEAPTQLVTLAPGAGAATFLLVTNAGAYSEAECAPVDVRGLRIYPPGETAALFLEDATRTCSTAPQGSSLLTVGPVGVLP</sequence>
<dbReference type="Pfam" id="PF14016">
    <property type="entry name" value="DUF4232"/>
    <property type="match status" value="1"/>
</dbReference>
<evidence type="ECO:0000313" key="5">
    <source>
        <dbReference type="Proteomes" id="UP001141259"/>
    </source>
</evidence>
<feature type="chain" id="PRO_5040763026" evidence="2">
    <location>
        <begin position="30"/>
        <end position="212"/>
    </location>
</feature>
<keyword evidence="2" id="KW-0732">Signal</keyword>
<keyword evidence="5" id="KW-1185">Reference proteome</keyword>
<dbReference type="AlphaFoldDB" id="A0A9X2VS28"/>
<organism evidence="4 5">
    <name type="scientific">Umezawaea endophytica</name>
    <dbReference type="NCBI Taxonomy" id="1654476"/>
    <lineage>
        <taxon>Bacteria</taxon>
        <taxon>Bacillati</taxon>
        <taxon>Actinomycetota</taxon>
        <taxon>Actinomycetes</taxon>
        <taxon>Pseudonocardiales</taxon>
        <taxon>Pseudonocardiaceae</taxon>
        <taxon>Umezawaea</taxon>
    </lineage>
</organism>